<evidence type="ECO:0000313" key="2">
    <source>
        <dbReference type="EMBL" id="ORX77332.1"/>
    </source>
</evidence>
<feature type="signal peptide" evidence="1">
    <location>
        <begin position="1"/>
        <end position="24"/>
    </location>
</feature>
<dbReference type="EMBL" id="MCFG01000253">
    <property type="protein sequence ID" value="ORX77332.1"/>
    <property type="molecule type" value="Genomic_DNA"/>
</dbReference>
<proteinExistence type="predicted"/>
<protein>
    <recommendedName>
        <fullName evidence="4">Cyanovirin-N domain-containing protein</fullName>
    </recommendedName>
</protein>
<evidence type="ECO:0000256" key="1">
    <source>
        <dbReference type="SAM" id="SignalP"/>
    </source>
</evidence>
<name>A0A1Y1WV49_9FUNG</name>
<gene>
    <name evidence="2" type="ORF">BCR32DRAFT_61965</name>
</gene>
<keyword evidence="3" id="KW-1185">Reference proteome</keyword>
<reference evidence="2 3" key="1">
    <citation type="submission" date="2016-08" db="EMBL/GenBank/DDBJ databases">
        <title>A Parts List for Fungal Cellulosomes Revealed by Comparative Genomics.</title>
        <authorList>
            <consortium name="DOE Joint Genome Institute"/>
            <person name="Haitjema C.H."/>
            <person name="Gilmore S.P."/>
            <person name="Henske J.K."/>
            <person name="Solomon K.V."/>
            <person name="De Groot R."/>
            <person name="Kuo A."/>
            <person name="Mondo S.J."/>
            <person name="Salamov A.A."/>
            <person name="Labutti K."/>
            <person name="Zhao Z."/>
            <person name="Chiniquy J."/>
            <person name="Barry K."/>
            <person name="Brewer H.M."/>
            <person name="Purvine S.O."/>
            <person name="Wright A.T."/>
            <person name="Boxma B."/>
            <person name="Van Alen T."/>
            <person name="Hackstein J.H."/>
            <person name="Baker S.E."/>
            <person name="Grigoriev I.V."/>
            <person name="O'Malley M.A."/>
        </authorList>
    </citation>
    <scope>NUCLEOTIDE SEQUENCE [LARGE SCALE GENOMIC DNA]</scope>
    <source>
        <strain evidence="2 3">S4</strain>
    </source>
</reference>
<dbReference type="AlphaFoldDB" id="A0A1Y1WV49"/>
<comment type="caution">
    <text evidence="2">The sequence shown here is derived from an EMBL/GenBank/DDBJ whole genome shotgun (WGS) entry which is preliminary data.</text>
</comment>
<sequence>MFNQKKLLIQLTLLALCSFGSVYSSNYIVFEPRECKVVGKSGINDTSGNISCTQSSGHLFFDTSAVTYYCCNNSNGRVTATIRG</sequence>
<reference evidence="2 3" key="2">
    <citation type="submission" date="2016-08" db="EMBL/GenBank/DDBJ databases">
        <title>Pervasive Adenine N6-methylation of Active Genes in Fungi.</title>
        <authorList>
            <consortium name="DOE Joint Genome Institute"/>
            <person name="Mondo S.J."/>
            <person name="Dannebaum R.O."/>
            <person name="Kuo R.C."/>
            <person name="Labutti K."/>
            <person name="Haridas S."/>
            <person name="Kuo A."/>
            <person name="Salamov A."/>
            <person name="Ahrendt S.R."/>
            <person name="Lipzen A."/>
            <person name="Sullivan W."/>
            <person name="Andreopoulos W.B."/>
            <person name="Clum A."/>
            <person name="Lindquist E."/>
            <person name="Daum C."/>
            <person name="Ramamoorthy G.K."/>
            <person name="Gryganskyi A."/>
            <person name="Culley D."/>
            <person name="Magnuson J.K."/>
            <person name="James T.Y."/>
            <person name="O'Malley M.A."/>
            <person name="Stajich J.E."/>
            <person name="Spatafora J.W."/>
            <person name="Visel A."/>
            <person name="Grigoriev I.V."/>
        </authorList>
    </citation>
    <scope>NUCLEOTIDE SEQUENCE [LARGE SCALE GENOMIC DNA]</scope>
    <source>
        <strain evidence="2 3">S4</strain>
    </source>
</reference>
<feature type="chain" id="PRO_5013118756" description="Cyanovirin-N domain-containing protein" evidence="1">
    <location>
        <begin position="25"/>
        <end position="84"/>
    </location>
</feature>
<dbReference type="Proteomes" id="UP000193944">
    <property type="component" value="Unassembled WGS sequence"/>
</dbReference>
<evidence type="ECO:0000313" key="3">
    <source>
        <dbReference type="Proteomes" id="UP000193944"/>
    </source>
</evidence>
<evidence type="ECO:0008006" key="4">
    <source>
        <dbReference type="Google" id="ProtNLM"/>
    </source>
</evidence>
<organism evidence="2 3">
    <name type="scientific">Anaeromyces robustus</name>
    <dbReference type="NCBI Taxonomy" id="1754192"/>
    <lineage>
        <taxon>Eukaryota</taxon>
        <taxon>Fungi</taxon>
        <taxon>Fungi incertae sedis</taxon>
        <taxon>Chytridiomycota</taxon>
        <taxon>Chytridiomycota incertae sedis</taxon>
        <taxon>Neocallimastigomycetes</taxon>
        <taxon>Neocallimastigales</taxon>
        <taxon>Neocallimastigaceae</taxon>
        <taxon>Anaeromyces</taxon>
    </lineage>
</organism>
<accession>A0A1Y1WV49</accession>
<keyword evidence="1" id="KW-0732">Signal</keyword>